<dbReference type="OrthoDB" id="2840473at2759"/>
<gene>
    <name evidence="1" type="ORF">PAXRUDRAFT_179950</name>
</gene>
<dbReference type="SUPFAM" id="SSF56219">
    <property type="entry name" value="DNase I-like"/>
    <property type="match status" value="1"/>
</dbReference>
<dbReference type="InterPro" id="IPR036691">
    <property type="entry name" value="Endo/exonu/phosph_ase_sf"/>
</dbReference>
<dbReference type="Proteomes" id="UP000054538">
    <property type="component" value="Unassembled WGS sequence"/>
</dbReference>
<evidence type="ECO:0000313" key="2">
    <source>
        <dbReference type="Proteomes" id="UP000054538"/>
    </source>
</evidence>
<organism evidence="1 2">
    <name type="scientific">Paxillus rubicundulus Ve08.2h10</name>
    <dbReference type="NCBI Taxonomy" id="930991"/>
    <lineage>
        <taxon>Eukaryota</taxon>
        <taxon>Fungi</taxon>
        <taxon>Dikarya</taxon>
        <taxon>Basidiomycota</taxon>
        <taxon>Agaricomycotina</taxon>
        <taxon>Agaricomycetes</taxon>
        <taxon>Agaricomycetidae</taxon>
        <taxon>Boletales</taxon>
        <taxon>Paxilineae</taxon>
        <taxon>Paxillaceae</taxon>
        <taxon>Paxillus</taxon>
    </lineage>
</organism>
<evidence type="ECO:0000313" key="1">
    <source>
        <dbReference type="EMBL" id="KIK72772.1"/>
    </source>
</evidence>
<keyword evidence="2" id="KW-1185">Reference proteome</keyword>
<dbReference type="EMBL" id="KN830456">
    <property type="protein sequence ID" value="KIK72772.1"/>
    <property type="molecule type" value="Genomic_DNA"/>
</dbReference>
<dbReference type="AlphaFoldDB" id="A0A0D0BM64"/>
<dbReference type="STRING" id="930991.A0A0D0BM64"/>
<reference evidence="1 2" key="1">
    <citation type="submission" date="2014-04" db="EMBL/GenBank/DDBJ databases">
        <authorList>
            <consortium name="DOE Joint Genome Institute"/>
            <person name="Kuo A."/>
            <person name="Kohler A."/>
            <person name="Jargeat P."/>
            <person name="Nagy L.G."/>
            <person name="Floudas D."/>
            <person name="Copeland A."/>
            <person name="Barry K.W."/>
            <person name="Cichocki N."/>
            <person name="Veneault-Fourrey C."/>
            <person name="LaButti K."/>
            <person name="Lindquist E.A."/>
            <person name="Lipzen A."/>
            <person name="Lundell T."/>
            <person name="Morin E."/>
            <person name="Murat C."/>
            <person name="Sun H."/>
            <person name="Tunlid A."/>
            <person name="Henrissat B."/>
            <person name="Grigoriev I.V."/>
            <person name="Hibbett D.S."/>
            <person name="Martin F."/>
            <person name="Nordberg H.P."/>
            <person name="Cantor M.N."/>
            <person name="Hua S.X."/>
        </authorList>
    </citation>
    <scope>NUCLEOTIDE SEQUENCE [LARGE SCALE GENOMIC DNA]</scope>
    <source>
        <strain evidence="1 2">Ve08.2h10</strain>
    </source>
</reference>
<accession>A0A0D0BM64</accession>
<sequence>MSSTTPTTTTQLKIWQQNVNCSRLAQLELLDSPRATQWDIVALQEPYSNGLKNTTANSNFRTLYPTTCYTSNEKSHAITLISTSLETNSWTQILLPS</sequence>
<dbReference type="Gene3D" id="3.60.10.10">
    <property type="entry name" value="Endonuclease/exonuclease/phosphatase"/>
    <property type="match status" value="1"/>
</dbReference>
<proteinExistence type="predicted"/>
<name>A0A0D0BM64_9AGAM</name>
<reference evidence="2" key="2">
    <citation type="submission" date="2015-01" db="EMBL/GenBank/DDBJ databases">
        <title>Evolutionary Origins and Diversification of the Mycorrhizal Mutualists.</title>
        <authorList>
            <consortium name="DOE Joint Genome Institute"/>
            <consortium name="Mycorrhizal Genomics Consortium"/>
            <person name="Kohler A."/>
            <person name="Kuo A."/>
            <person name="Nagy L.G."/>
            <person name="Floudas D."/>
            <person name="Copeland A."/>
            <person name="Barry K.W."/>
            <person name="Cichocki N."/>
            <person name="Veneault-Fourrey C."/>
            <person name="LaButti K."/>
            <person name="Lindquist E.A."/>
            <person name="Lipzen A."/>
            <person name="Lundell T."/>
            <person name="Morin E."/>
            <person name="Murat C."/>
            <person name="Riley R."/>
            <person name="Ohm R."/>
            <person name="Sun H."/>
            <person name="Tunlid A."/>
            <person name="Henrissat B."/>
            <person name="Grigoriev I.V."/>
            <person name="Hibbett D.S."/>
            <person name="Martin F."/>
        </authorList>
    </citation>
    <scope>NUCLEOTIDE SEQUENCE [LARGE SCALE GENOMIC DNA]</scope>
    <source>
        <strain evidence="2">Ve08.2h10</strain>
    </source>
</reference>
<dbReference type="InParanoid" id="A0A0D0BM64"/>
<protein>
    <submittedName>
        <fullName evidence="1">Unplaced genomic scaffold scaffold_5634, whole genome shotgun sequence</fullName>
    </submittedName>
</protein>
<dbReference type="HOGENOM" id="CLU_159031_0_0_1"/>